<feature type="compositionally biased region" description="Basic and acidic residues" evidence="1">
    <location>
        <begin position="66"/>
        <end position="78"/>
    </location>
</feature>
<proteinExistence type="predicted"/>
<dbReference type="EMBL" id="SNRW01000796">
    <property type="protein sequence ID" value="KAA6399219.1"/>
    <property type="molecule type" value="Genomic_DNA"/>
</dbReference>
<feature type="region of interest" description="Disordered" evidence="1">
    <location>
        <begin position="41"/>
        <end position="78"/>
    </location>
</feature>
<evidence type="ECO:0000313" key="3">
    <source>
        <dbReference type="Proteomes" id="UP000324800"/>
    </source>
</evidence>
<feature type="compositionally biased region" description="Low complexity" evidence="1">
    <location>
        <begin position="257"/>
        <end position="274"/>
    </location>
</feature>
<accession>A0A5J4WYE1</accession>
<feature type="region of interest" description="Disordered" evidence="1">
    <location>
        <begin position="247"/>
        <end position="362"/>
    </location>
</feature>
<evidence type="ECO:0000313" key="2">
    <source>
        <dbReference type="EMBL" id="KAA6399219.1"/>
    </source>
</evidence>
<dbReference type="AlphaFoldDB" id="A0A5J4WYE1"/>
<evidence type="ECO:0000256" key="1">
    <source>
        <dbReference type="SAM" id="MobiDB-lite"/>
    </source>
</evidence>
<organism evidence="2 3">
    <name type="scientific">Streblomastix strix</name>
    <dbReference type="NCBI Taxonomy" id="222440"/>
    <lineage>
        <taxon>Eukaryota</taxon>
        <taxon>Metamonada</taxon>
        <taxon>Preaxostyla</taxon>
        <taxon>Oxymonadida</taxon>
        <taxon>Streblomastigidae</taxon>
        <taxon>Streblomastix</taxon>
    </lineage>
</organism>
<feature type="compositionally biased region" description="Acidic residues" evidence="1">
    <location>
        <begin position="275"/>
        <end position="307"/>
    </location>
</feature>
<sequence>MKFLRYVPEISSNACNSNINQSHNDNHDNIFIAHTHLFSSDDNHSSSIRKKQSQFISSSSDPLQLQKDEQSKQWQKRHTEEIRTKIESPEIQQKTKQMIKQIAEDKSTSQVYNIYDSQKNMNQIVLTDNNDNNKEQQTQKDLNSIFSSSQPLQDYRNFLSNKIPLQIGFSMVPEDAPEVFDINWGDLGPPSTLGLISHGICVPNAELVDLQEKQQYLYQLDMKAQIAQISQQQVNKSRNISHFSNSLQMVPEDSPDNIKSSLKQSSSNSLNENEIQFDIENYETEDDDNNNDDQQQEDKNDDGDVGDDYAQIYDYDYTQIDESEDDGDSDDDAQIDNYDDEQKEDENDEEEEEDDDDDYDDEIVKILIK</sequence>
<feature type="compositionally biased region" description="Polar residues" evidence="1">
    <location>
        <begin position="53"/>
        <end position="63"/>
    </location>
</feature>
<comment type="caution">
    <text evidence="2">The sequence shown here is derived from an EMBL/GenBank/DDBJ whole genome shotgun (WGS) entry which is preliminary data.</text>
</comment>
<feature type="compositionally biased region" description="Acidic residues" evidence="1">
    <location>
        <begin position="319"/>
        <end position="361"/>
    </location>
</feature>
<protein>
    <submittedName>
        <fullName evidence="2">Uncharacterized protein</fullName>
    </submittedName>
</protein>
<gene>
    <name evidence="2" type="ORF">EZS28_005254</name>
</gene>
<dbReference type="Proteomes" id="UP000324800">
    <property type="component" value="Unassembled WGS sequence"/>
</dbReference>
<reference evidence="2 3" key="1">
    <citation type="submission" date="2019-03" db="EMBL/GenBank/DDBJ databases">
        <title>Single cell metagenomics reveals metabolic interactions within the superorganism composed of flagellate Streblomastix strix and complex community of Bacteroidetes bacteria on its surface.</title>
        <authorList>
            <person name="Treitli S.C."/>
            <person name="Kolisko M."/>
            <person name="Husnik F."/>
            <person name="Keeling P."/>
            <person name="Hampl V."/>
        </authorList>
    </citation>
    <scope>NUCLEOTIDE SEQUENCE [LARGE SCALE GENOMIC DNA]</scope>
    <source>
        <strain evidence="2">ST1C</strain>
    </source>
</reference>
<name>A0A5J4WYE1_9EUKA</name>